<accession>A0AC34GQQ3</accession>
<dbReference type="WBParaSite" id="ES5_v2.g6939.t1">
    <property type="protein sequence ID" value="ES5_v2.g6939.t1"/>
    <property type="gene ID" value="ES5_v2.g6939"/>
</dbReference>
<protein>
    <submittedName>
        <fullName evidence="2">Helicase ARIP4</fullName>
    </submittedName>
</protein>
<dbReference type="Proteomes" id="UP000887579">
    <property type="component" value="Unplaced"/>
</dbReference>
<sequence>MSDEDKMENVNEAFGMLLSIWTNYFDEDNPSIFFESTRSFVQNFVSKYDEAEASARSALPKKEPCQGETTSVHEDVSLPTSDNTLPQNENGSAMPDNSLHETSVGDSSFVTAQESFMSHCVTEDQHQQSDALIPFENLSTEASISAAIPRETSMLVDDSDALLSSPSADSTIMEFSESVNENLLSLNGLSEYDMKSSVGESHKPEILSAEPLNVNQEELVSSSNESILDTDTKPFIVATSFAVSRKRRYYFAAFEPTDDDDEDNETEPSVKKPRFSDLLLAPLNPQQSLFGSSAPQARLQLGNVMDNINQACTSSTSIVNEIVDNKESSENPINDVETVTGEVMSNSSDTVSPELSTLVTDNIEMPGVINVEPVETNICASDGYMTITNDELSLSPEPNFLNQTLDEFSSTFTNGTENEPVEDNVCESCDNVAVEDKGVVAEYETIPLSVTLNSDCIEPSTEYDPVSANTDELSLMAEADEPILPVPEMPSFFPSLFGRSVAPDLSPVESPEKFGGVYKTIFKDILVKNEPEEESLEEVMDMEIDSDEPIEAIASLSEPEMSVNSCCVDPLNEDTLVINNFVIDLLNKIPEDADLIEKFASGAGTEQSNEQQPFRNLVDEVIDQIPGSDCFDTDFTFASVEDFSEQHPSISMFNNVNTDDDHEAKLVDNNINDCVEDNDLNSDVNIENSLDDFSTPVENVSSENIPVCTLPVQDALVDELQDDVETPPVEEHVENNAEISESKHFADNIYNIDQDDNTTFEEVVENGQDDASAAFEAMSDSNQSVHTSPIQIANEIEIVEHDAISDAHDNENLESKPLINLKNDSVDDDETNIYEAVEDGRASAPLGKISAGNRSAYIPPVQDPDKFLVAGRQDGASFHYIPIFRQNSIELSQNDTQDEIVPFALRTPDGEIQELSGESKAAFKEAVNSIVSEDHRLSMQDVVKRHSRKTDEVIVLHSDGEDDFNQTAKEFILDADSSSDEPTPVKVHPSLTKILKKHQTEGISFLYKCLIGKITDLNKKDHTGAILAHCMGLGKTLQVIAFLHTVLTHPQLRKSIRRVLILCPAGVVLNWAAEFKKWLSELDKSLNTLKVYEVSRTQKDWATRNEILKKWAKGSASVVIMGYEMYRNSFKNSDPHILTSPGPDILVCDEAHILNSEKTQVFEAVRKTPTLRRISLTGTPIQNHLREYYQMVDFVTPGILGTLKDFQKKFIIPIAAASTKEADENDVEIMKKRASILWKQLGMVMNRQNFSVLSKILPEKKEHVIFIRLSELQLKLYEHYMSLRKSSTMLAQQRMFADEHTVYRIGTFPYLVKMYDKDKLGDWYSAILKTFNCKENTYETGNKLVLFMELLKSFEKLGEKTIVFTHSLENLDILVKMLESKAATWFSDNHCAQNANWSWKRDSDYFVIQGNTAPAKRHQMIQNFNDPKNKRCRLFFCSDAGSIGTNMTGGTRVIVFDSKHNPSKEVQAIFRSYRIGQTKPVHVYRLIAQGTMEDWILKRQIIKQQTAARVLDNEGITRTIERNDINELLRFHPAPKDIDFTAQTDYTPSGDEEFDEFCMAHRDLIVEVRDHDSLVAFNEEEKLAVDVVDGEWENYLRNSYSLQDDVFKRIQEEESRVSLTSIDEIMDDNQKPCSSSSVNANSSPSLPQSSGSHPVKSSLIRPSINRPVVRIQVPPRPTVRRPFNISTPTQSPVIIRQPFRRIDTPRPVIRTVTPSARIFGSGTIPRPYLPQRSALPQRPSLPQVRNVKPIIIRSMNSPATRPTLSTTATRGVKRELSPEIICLDDENSATPAKVPKNNAKSSSSKRHEHGKK</sequence>
<evidence type="ECO:0000313" key="1">
    <source>
        <dbReference type="Proteomes" id="UP000887579"/>
    </source>
</evidence>
<name>A0AC34GQQ3_9BILA</name>
<reference evidence="2" key="1">
    <citation type="submission" date="2022-11" db="UniProtKB">
        <authorList>
            <consortium name="WormBaseParasite"/>
        </authorList>
    </citation>
    <scope>IDENTIFICATION</scope>
</reference>
<evidence type="ECO:0000313" key="2">
    <source>
        <dbReference type="WBParaSite" id="ES5_v2.g6939.t1"/>
    </source>
</evidence>
<proteinExistence type="predicted"/>
<organism evidence="1 2">
    <name type="scientific">Panagrolaimus sp. ES5</name>
    <dbReference type="NCBI Taxonomy" id="591445"/>
    <lineage>
        <taxon>Eukaryota</taxon>
        <taxon>Metazoa</taxon>
        <taxon>Ecdysozoa</taxon>
        <taxon>Nematoda</taxon>
        <taxon>Chromadorea</taxon>
        <taxon>Rhabditida</taxon>
        <taxon>Tylenchina</taxon>
        <taxon>Panagrolaimomorpha</taxon>
        <taxon>Panagrolaimoidea</taxon>
        <taxon>Panagrolaimidae</taxon>
        <taxon>Panagrolaimus</taxon>
    </lineage>
</organism>